<evidence type="ECO:0000256" key="1">
    <source>
        <dbReference type="SAM" id="MobiDB-lite"/>
    </source>
</evidence>
<dbReference type="EMBL" id="JARWBG010000004">
    <property type="protein sequence ID" value="MDH2388216.1"/>
    <property type="molecule type" value="Genomic_DNA"/>
</dbReference>
<sequence length="182" mass="19653">MTHPPQPGPHAYGQPGPYAQQPPQPQQQPGYGYPQQQPYPPQQPGQGFPQQPAQPQQQWGTPPPPPPSSGGRRISIKTIFRIVVAVVAVIGFGVFWLLSQNDAENAEAGDCMHNNGTTISPDLEIVECGDTKAEFKVVSVHADTTDSSVCDGKADIGYYEQTSGGRRSSGQKFVLCLNEIEK</sequence>
<evidence type="ECO:0000256" key="2">
    <source>
        <dbReference type="SAM" id="Phobius"/>
    </source>
</evidence>
<comment type="caution">
    <text evidence="3">The sequence shown here is derived from an EMBL/GenBank/DDBJ whole genome shotgun (WGS) entry which is preliminary data.</text>
</comment>
<protein>
    <submittedName>
        <fullName evidence="3">Uncharacterized protein</fullName>
    </submittedName>
</protein>
<keyword evidence="4" id="KW-1185">Reference proteome</keyword>
<feature type="compositionally biased region" description="Low complexity" evidence="1">
    <location>
        <begin position="27"/>
        <end position="36"/>
    </location>
</feature>
<keyword evidence="2" id="KW-1133">Transmembrane helix</keyword>
<proteinExistence type="predicted"/>
<gene>
    <name evidence="3" type="ORF">QCN29_05315</name>
</gene>
<organism evidence="3 4">
    <name type="scientific">Streptomyces chengmaiensis</name>
    <dbReference type="NCBI Taxonomy" id="3040919"/>
    <lineage>
        <taxon>Bacteria</taxon>
        <taxon>Bacillati</taxon>
        <taxon>Actinomycetota</taxon>
        <taxon>Actinomycetes</taxon>
        <taxon>Kitasatosporales</taxon>
        <taxon>Streptomycetaceae</taxon>
        <taxon>Streptomyces</taxon>
    </lineage>
</organism>
<feature type="compositionally biased region" description="Low complexity" evidence="1">
    <location>
        <begin position="44"/>
        <end position="60"/>
    </location>
</feature>
<evidence type="ECO:0000313" key="3">
    <source>
        <dbReference type="EMBL" id="MDH2388216.1"/>
    </source>
</evidence>
<reference evidence="3 4" key="1">
    <citation type="submission" date="2023-04" db="EMBL/GenBank/DDBJ databases">
        <title>Streptomyces chengmaiensis sp. nov. isolated from the stem of mangrove plant in Hainan.</title>
        <authorList>
            <person name="Huang X."/>
            <person name="Zhou S."/>
            <person name="Chu X."/>
            <person name="Xie Y."/>
            <person name="Lin Y."/>
        </authorList>
    </citation>
    <scope>NUCLEOTIDE SEQUENCE [LARGE SCALE GENOMIC DNA]</scope>
    <source>
        <strain evidence="3 4">HNM0663</strain>
    </source>
</reference>
<feature type="region of interest" description="Disordered" evidence="1">
    <location>
        <begin position="1"/>
        <end position="72"/>
    </location>
</feature>
<dbReference type="RefSeq" id="WP_279926525.1">
    <property type="nucleotide sequence ID" value="NZ_JARWBG010000004.1"/>
</dbReference>
<accession>A0ABT6HIP1</accession>
<keyword evidence="2" id="KW-0472">Membrane</keyword>
<dbReference type="Proteomes" id="UP001223144">
    <property type="component" value="Unassembled WGS sequence"/>
</dbReference>
<feature type="transmembrane region" description="Helical" evidence="2">
    <location>
        <begin position="79"/>
        <end position="98"/>
    </location>
</feature>
<name>A0ABT6HIP1_9ACTN</name>
<evidence type="ECO:0000313" key="4">
    <source>
        <dbReference type="Proteomes" id="UP001223144"/>
    </source>
</evidence>
<keyword evidence="2" id="KW-0812">Transmembrane</keyword>
<dbReference type="SUPFAM" id="SSF81995">
    <property type="entry name" value="beta-sandwich domain of Sec23/24"/>
    <property type="match status" value="1"/>
</dbReference>